<accession>A0A381LIR8</accession>
<dbReference type="EMBL" id="UIGY01000247">
    <property type="protein sequence ID" value="SUZ13748.1"/>
    <property type="molecule type" value="Genomic_DNA"/>
</dbReference>
<protein>
    <submittedName>
        <fullName evidence="1">Bgt-3827</fullName>
    </submittedName>
</protein>
<dbReference type="AlphaFoldDB" id="A0A381LIR8"/>
<name>A0A381LIR8_BLUGR</name>
<sequence length="69" mass="7688">MSFAVELPGEVAPLTTEEVCRALKSAVCSDNHSIQTGALQLQAWESRRQYFTFLQACSKLTAWTARLII</sequence>
<proteinExistence type="predicted"/>
<evidence type="ECO:0000313" key="1">
    <source>
        <dbReference type="EMBL" id="SUZ13748.1"/>
    </source>
</evidence>
<reference evidence="1" key="1">
    <citation type="submission" date="2018-07" db="EMBL/GenBank/DDBJ databases">
        <authorList>
            <person name="Quirk P.G."/>
            <person name="Krulwich T.A."/>
        </authorList>
    </citation>
    <scope>NUCLEOTIDE SEQUENCE</scope>
    <source>
        <strain evidence="1">96224</strain>
    </source>
</reference>
<organism evidence="1">
    <name type="scientific">Blumeria graminis f. sp. tritici 96224</name>
    <dbReference type="NCBI Taxonomy" id="1268274"/>
    <lineage>
        <taxon>Eukaryota</taxon>
        <taxon>Fungi</taxon>
        <taxon>Dikarya</taxon>
        <taxon>Ascomycota</taxon>
        <taxon>Pezizomycotina</taxon>
        <taxon>Leotiomycetes</taxon>
        <taxon>Erysiphales</taxon>
        <taxon>Erysiphaceae</taxon>
        <taxon>Blumeria</taxon>
    </lineage>
</organism>
<gene>
    <name evidence="1" type="ORF">BGT96224V2_LOCUS6898</name>
</gene>